<evidence type="ECO:0000313" key="1">
    <source>
        <dbReference type="EMBL" id="TMJ11291.1"/>
    </source>
</evidence>
<organism evidence="1 2">
    <name type="scientific">Candidatus Segetimicrobium genomatis</name>
    <dbReference type="NCBI Taxonomy" id="2569760"/>
    <lineage>
        <taxon>Bacteria</taxon>
        <taxon>Bacillati</taxon>
        <taxon>Candidatus Sysuimicrobiota</taxon>
        <taxon>Candidatus Sysuimicrobiia</taxon>
        <taxon>Candidatus Sysuimicrobiales</taxon>
        <taxon>Candidatus Segetimicrobiaceae</taxon>
        <taxon>Candidatus Segetimicrobium</taxon>
    </lineage>
</organism>
<accession>A0A537LTF2</accession>
<dbReference type="SUPFAM" id="SSF50998">
    <property type="entry name" value="Quinoprotein alcohol dehydrogenase-like"/>
    <property type="match status" value="1"/>
</dbReference>
<dbReference type="InterPro" id="IPR015943">
    <property type="entry name" value="WD40/YVTN_repeat-like_dom_sf"/>
</dbReference>
<name>A0A537LTF2_9BACT</name>
<dbReference type="InterPro" id="IPR011047">
    <property type="entry name" value="Quinoprotein_ADH-like_sf"/>
</dbReference>
<protein>
    <submittedName>
        <fullName evidence="1">Pyrrolo-quinoline quinone</fullName>
    </submittedName>
</protein>
<proteinExistence type="predicted"/>
<sequence>MFTYHNDLARTGQNLNETILTPGTVTSTTFGKLFADPVDEQIYAQPLYVANVAIPDQGIHNVVYVATENDTVYALDADAPGAPLWQTSLLVEGGTAVPISDLDPTCTDLVPVIGVTGTPVIDPTTNTLYVVAKTKEGPSDIPAYVQRLHALDIATGAEKFGGPVTIAATVPGTGDGGKRTTLTFNPLLQLNRPGLALVNGVVYIAFGSHCDIDPFHGWLFGYDAGLLTQVGVFVTTPNGRGGSIWQGGGSVAADAGNNLYVMTGNGTFDAYLPGAMDFGDSVLKLFPTLTLADYFTPFDQDYLEAIDLDLGSGAPMVLPDQAGAVPHLLVGAGKEGTIYLLDRDNLGQFCGCSGDGQIVQSIPFALGIHFGTPAVWNNLVYFLAAFDVLKAFSISKGHLSTSPASQGTTAFGFPGATVSVSANGATDGIVWAVETHAYAKHGPAVLHAYDATDVGTELYNSTQADGGRDTLGPAVKFAVPTVVNGKVYVGTANELDVFGVLP</sequence>
<dbReference type="Proteomes" id="UP000320393">
    <property type="component" value="Unassembled WGS sequence"/>
</dbReference>
<comment type="caution">
    <text evidence="1">The sequence shown here is derived from an EMBL/GenBank/DDBJ whole genome shotgun (WGS) entry which is preliminary data.</text>
</comment>
<reference evidence="1 2" key="1">
    <citation type="journal article" date="2019" name="Nat. Microbiol.">
        <title>Mediterranean grassland soil C-N compound turnover is dependent on rainfall and depth, and is mediated by genomically divergent microorganisms.</title>
        <authorList>
            <person name="Diamond S."/>
            <person name="Andeer P.F."/>
            <person name="Li Z."/>
            <person name="Crits-Christoph A."/>
            <person name="Burstein D."/>
            <person name="Anantharaman K."/>
            <person name="Lane K.R."/>
            <person name="Thomas B.C."/>
            <person name="Pan C."/>
            <person name="Northen T.R."/>
            <person name="Banfield J.F."/>
        </authorList>
    </citation>
    <scope>NUCLEOTIDE SEQUENCE [LARGE SCALE GENOMIC DNA]</scope>
    <source>
        <strain evidence="1">NP_5</strain>
    </source>
</reference>
<gene>
    <name evidence="1" type="ORF">E6H02_07040</name>
</gene>
<dbReference type="EMBL" id="VBAM01000238">
    <property type="protein sequence ID" value="TMJ11291.1"/>
    <property type="molecule type" value="Genomic_DNA"/>
</dbReference>
<evidence type="ECO:0000313" key="2">
    <source>
        <dbReference type="Proteomes" id="UP000320393"/>
    </source>
</evidence>
<dbReference type="AlphaFoldDB" id="A0A537LTF2"/>
<dbReference type="Gene3D" id="2.130.10.10">
    <property type="entry name" value="YVTN repeat-like/Quinoprotein amine dehydrogenase"/>
    <property type="match status" value="1"/>
</dbReference>